<proteinExistence type="inferred from homology"/>
<organism evidence="7 8">
    <name type="scientific">Allacma fusca</name>
    <dbReference type="NCBI Taxonomy" id="39272"/>
    <lineage>
        <taxon>Eukaryota</taxon>
        <taxon>Metazoa</taxon>
        <taxon>Ecdysozoa</taxon>
        <taxon>Arthropoda</taxon>
        <taxon>Hexapoda</taxon>
        <taxon>Collembola</taxon>
        <taxon>Symphypleona</taxon>
        <taxon>Sminthuridae</taxon>
        <taxon>Allacma</taxon>
    </lineage>
</organism>
<dbReference type="PANTHER" id="PTHR48438:SF1">
    <property type="entry name" value="ALPHA-(1,3)-FUCOSYLTRANSFERASE C-RELATED"/>
    <property type="match status" value="1"/>
</dbReference>
<dbReference type="GO" id="GO:0032580">
    <property type="term" value="C:Golgi cisterna membrane"/>
    <property type="evidence" value="ECO:0007669"/>
    <property type="project" value="UniProtKB-SubCell"/>
</dbReference>
<dbReference type="AlphaFoldDB" id="A0A8J2J309"/>
<dbReference type="InterPro" id="IPR031481">
    <property type="entry name" value="Glyco_tran_10_N"/>
</dbReference>
<dbReference type="Pfam" id="PF00852">
    <property type="entry name" value="Glyco_transf_10"/>
    <property type="match status" value="1"/>
</dbReference>
<feature type="compositionally biased region" description="Gly residues" evidence="4">
    <location>
        <begin position="228"/>
        <end position="239"/>
    </location>
</feature>
<feature type="domain" description="Fucosyltransferase N-terminal" evidence="6">
    <location>
        <begin position="253"/>
        <end position="357"/>
    </location>
</feature>
<reference evidence="7" key="1">
    <citation type="submission" date="2021-06" db="EMBL/GenBank/DDBJ databases">
        <authorList>
            <person name="Hodson N. C."/>
            <person name="Mongue J. A."/>
            <person name="Jaron S. K."/>
        </authorList>
    </citation>
    <scope>NUCLEOTIDE SEQUENCE</scope>
</reference>
<evidence type="ECO:0000259" key="6">
    <source>
        <dbReference type="Pfam" id="PF17039"/>
    </source>
</evidence>
<sequence length="590" mass="67644">MCRKLRRLRVTVIFYTCGSLCAILLLVNFNEDVKKLLQQSQYNGAPHEQSLESAPTNPRELVVPSGKSNVSPTRRDINFLSGGSIDRSYQQQQLQQQQQQQLQQQLQLQLQQQQQPQLSYENQRPWFMSRGSKFPDHPPPSSYSSYTSPTNYQGKLWPEEDPASDRIVQQLMYVVEDTPPSNSSPNSSSDDRPSSSLVVGNRWNYKELVDNELTPSRTDPSGRSSSSGGSGGGGGGGGNVNNFNSSRGSVTKMKTILLYYGLGMSWGSHVTSGRNVFLQQKCPVNACRLTGNRAHLNKADVVVFKDVFMNPKVRRQSHQLWVMYMLECPLNTQNFIEKNVFNMTATYRHDSDIVTPYEKWIYHNEHVKSLPQKMNYAVGKTKKVAWFVSNCVAKNNRLEFARELGKYIEVDIYGACGSHSCSRANAKQCFDLLSKHYKFYLAFENSNCRDYISEKFFVNGLGNNVLPIVMGAHPDDYKRVAPEKSYIHVDDFPSPKELAAFLNKLDADDDLYNEYFLWKGTGEFVNTHFFCRLCAMSHYADRSDHKNRYYEDFNKWWRGPNVCTRRSWRNQPDIFATDYIDKQTTNHENV</sequence>
<evidence type="ECO:0000313" key="7">
    <source>
        <dbReference type="EMBL" id="CAG7668695.1"/>
    </source>
</evidence>
<evidence type="ECO:0000313" key="8">
    <source>
        <dbReference type="Proteomes" id="UP000708208"/>
    </source>
</evidence>
<dbReference type="Proteomes" id="UP000708208">
    <property type="component" value="Unassembled WGS sequence"/>
</dbReference>
<evidence type="ECO:0000256" key="1">
    <source>
        <dbReference type="ARBA" id="ARBA00004447"/>
    </source>
</evidence>
<keyword evidence="3" id="KW-0812">Transmembrane</keyword>
<feature type="region of interest" description="Disordered" evidence="4">
    <location>
        <begin position="177"/>
        <end position="246"/>
    </location>
</feature>
<feature type="region of interest" description="Disordered" evidence="4">
    <location>
        <begin position="127"/>
        <end position="159"/>
    </location>
</feature>
<feature type="domain" description="Fucosyltransferase C-terminal" evidence="5">
    <location>
        <begin position="379"/>
        <end position="556"/>
    </location>
</feature>
<keyword evidence="2 3" id="KW-0333">Golgi apparatus</keyword>
<comment type="subcellular location">
    <subcellularLocation>
        <location evidence="1 3">Golgi apparatus</location>
        <location evidence="1 3">Golgi stack membrane</location>
        <topology evidence="1 3">Single-pass type II membrane protein</topology>
    </subcellularLocation>
</comment>
<evidence type="ECO:0000256" key="3">
    <source>
        <dbReference type="RuleBase" id="RU003832"/>
    </source>
</evidence>
<keyword evidence="8" id="KW-1185">Reference proteome</keyword>
<feature type="compositionally biased region" description="Low complexity" evidence="4">
    <location>
        <begin position="179"/>
        <end position="188"/>
    </location>
</feature>
<comment type="caution">
    <text evidence="7">The sequence shown here is derived from an EMBL/GenBank/DDBJ whole genome shotgun (WGS) entry which is preliminary data.</text>
</comment>
<keyword evidence="3" id="KW-1133">Transmembrane helix</keyword>
<dbReference type="PANTHER" id="PTHR48438">
    <property type="entry name" value="ALPHA-(1,3)-FUCOSYLTRANSFERASE C-RELATED"/>
    <property type="match status" value="1"/>
</dbReference>
<keyword evidence="3" id="KW-0472">Membrane</keyword>
<dbReference type="FunFam" id="3.40.50.11660:FF:000004">
    <property type="entry name" value="Glycoprotein 3-alpha-L-fucosyltransferase A"/>
    <property type="match status" value="1"/>
</dbReference>
<keyword evidence="3" id="KW-0328">Glycosyltransferase</keyword>
<evidence type="ECO:0000259" key="5">
    <source>
        <dbReference type="Pfam" id="PF00852"/>
    </source>
</evidence>
<evidence type="ECO:0000256" key="2">
    <source>
        <dbReference type="ARBA" id="ARBA00023034"/>
    </source>
</evidence>
<dbReference type="EC" id="2.4.1.-" evidence="3"/>
<gene>
    <name evidence="7" type="ORF">AFUS01_LOCUS1944</name>
</gene>
<dbReference type="EMBL" id="CAJVCH010010931">
    <property type="protein sequence ID" value="CAG7668695.1"/>
    <property type="molecule type" value="Genomic_DNA"/>
</dbReference>
<protein>
    <recommendedName>
        <fullName evidence="3">Fucosyltransferase</fullName>
        <ecNumber evidence="3">2.4.1.-</ecNumber>
    </recommendedName>
</protein>
<accession>A0A8J2J309</accession>
<comment type="similarity">
    <text evidence="3">Belongs to the glycosyltransferase 10 family.</text>
</comment>
<evidence type="ECO:0000256" key="4">
    <source>
        <dbReference type="SAM" id="MobiDB-lite"/>
    </source>
</evidence>
<dbReference type="GO" id="GO:0008417">
    <property type="term" value="F:fucosyltransferase activity"/>
    <property type="evidence" value="ECO:0007669"/>
    <property type="project" value="InterPro"/>
</dbReference>
<feature type="transmembrane region" description="Helical" evidence="3">
    <location>
        <begin position="12"/>
        <end position="29"/>
    </location>
</feature>
<dbReference type="InterPro" id="IPR001503">
    <property type="entry name" value="Glyco_trans_10"/>
</dbReference>
<dbReference type="InterPro" id="IPR055270">
    <property type="entry name" value="Glyco_tran_10_C"/>
</dbReference>
<feature type="region of interest" description="Disordered" evidence="4">
    <location>
        <begin position="46"/>
        <end position="75"/>
    </location>
</feature>
<keyword evidence="3" id="KW-0808">Transferase</keyword>
<dbReference type="Pfam" id="PF17039">
    <property type="entry name" value="Glyco_tran_10_N"/>
    <property type="match status" value="1"/>
</dbReference>
<name>A0A8J2J309_9HEXA</name>
<dbReference type="OrthoDB" id="427096at2759"/>